<dbReference type="EMBL" id="SMKU01000002">
    <property type="protein sequence ID" value="TDD97578.1"/>
    <property type="molecule type" value="Genomic_DNA"/>
</dbReference>
<keyword evidence="1" id="KW-0812">Transmembrane</keyword>
<keyword evidence="1" id="KW-0472">Membrane</keyword>
<proteinExistence type="predicted"/>
<name>A0A4R5CC73_9ACTN</name>
<evidence type="ECO:0000313" key="3">
    <source>
        <dbReference type="Proteomes" id="UP000294513"/>
    </source>
</evidence>
<sequence>MRSVRFVYGCVAATGGWYTSTVAGLVGGLFDRFSRTDVAEYCAEVEETPAEPIRVPHPVLLAAAGHRVSAESAPAPAPLSPHAALRRLHGEQPDLPGGHLRWSFPGDGIHGEVYALDGSEAEHCAIVGQYAAALGAPVDTRDDNPAGRVLVATAGNLHGFWVLVTTTLYTAVPELIRAETERDPSLADETQTTGAIPPEVLREVMSA</sequence>
<accession>A0A4R5CC73</accession>
<reference evidence="2 3" key="1">
    <citation type="submission" date="2019-03" db="EMBL/GenBank/DDBJ databases">
        <title>Draft genome sequences of novel Actinobacteria.</title>
        <authorList>
            <person name="Sahin N."/>
            <person name="Ay H."/>
            <person name="Saygin H."/>
        </authorList>
    </citation>
    <scope>NUCLEOTIDE SEQUENCE [LARGE SCALE GENOMIC DNA]</scope>
    <source>
        <strain evidence="2 3">H3C3</strain>
    </source>
</reference>
<comment type="caution">
    <text evidence="2">The sequence shown here is derived from an EMBL/GenBank/DDBJ whole genome shotgun (WGS) entry which is preliminary data.</text>
</comment>
<evidence type="ECO:0000313" key="2">
    <source>
        <dbReference type="EMBL" id="TDD97578.1"/>
    </source>
</evidence>
<feature type="transmembrane region" description="Helical" evidence="1">
    <location>
        <begin position="6"/>
        <end position="30"/>
    </location>
</feature>
<keyword evidence="1" id="KW-1133">Transmembrane helix</keyword>
<protein>
    <submittedName>
        <fullName evidence="2">Uncharacterized protein</fullName>
    </submittedName>
</protein>
<dbReference type="AlphaFoldDB" id="A0A4R5CC73"/>
<dbReference type="Proteomes" id="UP000294513">
    <property type="component" value="Unassembled WGS sequence"/>
</dbReference>
<keyword evidence="3" id="KW-1185">Reference proteome</keyword>
<dbReference type="RefSeq" id="WP_131888740.1">
    <property type="nucleotide sequence ID" value="NZ_SMKU01000002.1"/>
</dbReference>
<evidence type="ECO:0000256" key="1">
    <source>
        <dbReference type="SAM" id="Phobius"/>
    </source>
</evidence>
<gene>
    <name evidence="2" type="ORF">E1298_00680</name>
</gene>
<organism evidence="2 3">
    <name type="scientific">Actinomadura rubrisoli</name>
    <dbReference type="NCBI Taxonomy" id="2530368"/>
    <lineage>
        <taxon>Bacteria</taxon>
        <taxon>Bacillati</taxon>
        <taxon>Actinomycetota</taxon>
        <taxon>Actinomycetes</taxon>
        <taxon>Streptosporangiales</taxon>
        <taxon>Thermomonosporaceae</taxon>
        <taxon>Actinomadura</taxon>
    </lineage>
</organism>